<keyword evidence="2" id="KW-0675">Receptor</keyword>
<dbReference type="SMART" id="SM00228">
    <property type="entry name" value="PDZ"/>
    <property type="match status" value="3"/>
</dbReference>
<keyword evidence="3" id="KW-1185">Reference proteome</keyword>
<evidence type="ECO:0000259" key="1">
    <source>
        <dbReference type="PROSITE" id="PS50106"/>
    </source>
</evidence>
<dbReference type="PANTHER" id="PTHR19964:SF92">
    <property type="entry name" value="PATJ HOMOLOG"/>
    <property type="match status" value="1"/>
</dbReference>
<feature type="domain" description="PDZ" evidence="1">
    <location>
        <begin position="195"/>
        <end position="271"/>
    </location>
</feature>
<dbReference type="Proteomes" id="UP001054945">
    <property type="component" value="Unassembled WGS sequence"/>
</dbReference>
<accession>A0AAV4VW43</accession>
<name>A0AAV4VW43_CAEEX</name>
<dbReference type="InterPro" id="IPR036034">
    <property type="entry name" value="PDZ_sf"/>
</dbReference>
<evidence type="ECO:0000313" key="2">
    <source>
        <dbReference type="EMBL" id="GIY73934.1"/>
    </source>
</evidence>
<dbReference type="InterPro" id="IPR051342">
    <property type="entry name" value="PDZ_scaffold"/>
</dbReference>
<proteinExistence type="predicted"/>
<dbReference type="AlphaFoldDB" id="A0AAV4VW43"/>
<evidence type="ECO:0000313" key="3">
    <source>
        <dbReference type="Proteomes" id="UP001054945"/>
    </source>
</evidence>
<protein>
    <submittedName>
        <fullName evidence="2">Glutamate receptor-interacting protein 1</fullName>
    </submittedName>
</protein>
<dbReference type="CDD" id="cd00136">
    <property type="entry name" value="PDZ_canonical"/>
    <property type="match status" value="1"/>
</dbReference>
<feature type="domain" description="PDZ" evidence="1">
    <location>
        <begin position="114"/>
        <end position="184"/>
    </location>
</feature>
<dbReference type="Pfam" id="PF00595">
    <property type="entry name" value="PDZ"/>
    <property type="match status" value="3"/>
</dbReference>
<dbReference type="SUPFAM" id="SSF50156">
    <property type="entry name" value="PDZ domain-like"/>
    <property type="match status" value="3"/>
</dbReference>
<feature type="domain" description="PDZ" evidence="1">
    <location>
        <begin position="13"/>
        <end position="97"/>
    </location>
</feature>
<reference evidence="2 3" key="1">
    <citation type="submission" date="2021-06" db="EMBL/GenBank/DDBJ databases">
        <title>Caerostris extrusa draft genome.</title>
        <authorList>
            <person name="Kono N."/>
            <person name="Arakawa K."/>
        </authorList>
    </citation>
    <scope>NUCLEOTIDE SEQUENCE [LARGE SCALE GENOMIC DNA]</scope>
</reference>
<comment type="caution">
    <text evidence="2">The sequence shown here is derived from an EMBL/GenBank/DDBJ whole genome shotgun (WGS) entry which is preliminary data.</text>
</comment>
<organism evidence="2 3">
    <name type="scientific">Caerostris extrusa</name>
    <name type="common">Bark spider</name>
    <name type="synonym">Caerostris bankana</name>
    <dbReference type="NCBI Taxonomy" id="172846"/>
    <lineage>
        <taxon>Eukaryota</taxon>
        <taxon>Metazoa</taxon>
        <taxon>Ecdysozoa</taxon>
        <taxon>Arthropoda</taxon>
        <taxon>Chelicerata</taxon>
        <taxon>Arachnida</taxon>
        <taxon>Araneae</taxon>
        <taxon>Araneomorphae</taxon>
        <taxon>Entelegynae</taxon>
        <taxon>Araneoidea</taxon>
        <taxon>Araneidae</taxon>
        <taxon>Caerostris</taxon>
    </lineage>
</organism>
<dbReference type="EMBL" id="BPLR01015142">
    <property type="protein sequence ID" value="GIY73934.1"/>
    <property type="molecule type" value="Genomic_DNA"/>
</dbReference>
<gene>
    <name evidence="2" type="primary">Grip1_0</name>
    <name evidence="2" type="ORF">CEXT_222001</name>
</gene>
<sequence length="361" mass="40577">MKLRYVHRKNVSHVELQKDGTTSLGIVVKACGTINGLRPCINSIKRGSVAYKSHCVAEGDVVVSVCGRDAKGMSKKEFKRLLNEARSQVDLKLEYEIKDACFSKGGIYRKDQMMVMLKKDLDSYGFVLRKNDLPHSGYPIVTNIREGGPADRDRRLKSGDRVLQIDELNLKWLSLSEVADILSERDEIKMVIEYTIALVRKGERTNIEIDCPHADLGIVLSGLGSGMVIKQIQKGSLAERCGAFRVGDDILSINDTDVAVLSTSQANNLLRGFKKKPGNLVLVANTERLSRPRKDKYLLEEDMSIKSVSSFDTEVKDKQSKLPSNYLHTPYSKQTPYGSFESLYNKNSKRMPLWQKTMIIK</sequence>
<dbReference type="PROSITE" id="PS50106">
    <property type="entry name" value="PDZ"/>
    <property type="match status" value="3"/>
</dbReference>
<dbReference type="PANTHER" id="PTHR19964">
    <property type="entry name" value="MULTIPLE PDZ DOMAIN PROTEIN"/>
    <property type="match status" value="1"/>
</dbReference>
<dbReference type="InterPro" id="IPR001478">
    <property type="entry name" value="PDZ"/>
</dbReference>
<dbReference type="Gene3D" id="2.30.42.10">
    <property type="match status" value="3"/>
</dbReference>